<dbReference type="InterPro" id="IPR001128">
    <property type="entry name" value="Cyt_P450"/>
</dbReference>
<dbReference type="GO" id="GO:0004497">
    <property type="term" value="F:monooxygenase activity"/>
    <property type="evidence" value="ECO:0007669"/>
    <property type="project" value="UniProtKB-KW"/>
</dbReference>
<dbReference type="AlphaFoldDB" id="A0A1L7XZ52"/>
<dbReference type="InterPro" id="IPR017972">
    <property type="entry name" value="Cyt_P450_CS"/>
</dbReference>
<dbReference type="STRING" id="576137.A0A1L7XZ52"/>
<dbReference type="PANTHER" id="PTHR24305">
    <property type="entry name" value="CYTOCHROME P450"/>
    <property type="match status" value="1"/>
</dbReference>
<gene>
    <name evidence="7" type="ORF">PAC_20146</name>
</gene>
<proteinExistence type="inferred from homology"/>
<dbReference type="CDD" id="cd11062">
    <property type="entry name" value="CYP58-like"/>
    <property type="match status" value="1"/>
</dbReference>
<evidence type="ECO:0000256" key="6">
    <source>
        <dbReference type="SAM" id="Phobius"/>
    </source>
</evidence>
<dbReference type="GO" id="GO:0016705">
    <property type="term" value="F:oxidoreductase activity, acting on paired donors, with incorporation or reduction of molecular oxygen"/>
    <property type="evidence" value="ECO:0007669"/>
    <property type="project" value="InterPro"/>
</dbReference>
<evidence type="ECO:0000256" key="1">
    <source>
        <dbReference type="ARBA" id="ARBA00001971"/>
    </source>
</evidence>
<dbReference type="PROSITE" id="PS00086">
    <property type="entry name" value="CYTOCHROME_P450"/>
    <property type="match status" value="1"/>
</dbReference>
<evidence type="ECO:0000256" key="3">
    <source>
        <dbReference type="ARBA" id="ARBA00023004"/>
    </source>
</evidence>
<keyword evidence="2 4" id="KW-0479">Metal-binding</keyword>
<keyword evidence="8" id="KW-1185">Reference proteome</keyword>
<dbReference type="InterPro" id="IPR036396">
    <property type="entry name" value="Cyt_P450_sf"/>
</dbReference>
<feature type="binding site" description="axial binding residue" evidence="4">
    <location>
        <position position="453"/>
    </location>
    <ligand>
        <name>heme</name>
        <dbReference type="ChEBI" id="CHEBI:30413"/>
    </ligand>
    <ligandPart>
        <name>Fe</name>
        <dbReference type="ChEBI" id="CHEBI:18248"/>
    </ligandPart>
</feature>
<dbReference type="GO" id="GO:0020037">
    <property type="term" value="F:heme binding"/>
    <property type="evidence" value="ECO:0007669"/>
    <property type="project" value="InterPro"/>
</dbReference>
<dbReference type="Pfam" id="PF00067">
    <property type="entry name" value="p450"/>
    <property type="match status" value="1"/>
</dbReference>
<evidence type="ECO:0000313" key="7">
    <source>
        <dbReference type="EMBL" id="CZR70245.1"/>
    </source>
</evidence>
<evidence type="ECO:0000256" key="5">
    <source>
        <dbReference type="RuleBase" id="RU000461"/>
    </source>
</evidence>
<evidence type="ECO:0000256" key="4">
    <source>
        <dbReference type="PIRSR" id="PIRSR602401-1"/>
    </source>
</evidence>
<name>A0A1L7XZ52_9HELO</name>
<keyword evidence="6" id="KW-0812">Transmembrane</keyword>
<accession>A0A1L7XZ52</accession>
<dbReference type="Proteomes" id="UP000184330">
    <property type="component" value="Unassembled WGS sequence"/>
</dbReference>
<keyword evidence="5" id="KW-0503">Monooxygenase</keyword>
<dbReference type="PRINTS" id="PR00463">
    <property type="entry name" value="EP450I"/>
</dbReference>
<organism evidence="7 8">
    <name type="scientific">Phialocephala subalpina</name>
    <dbReference type="NCBI Taxonomy" id="576137"/>
    <lineage>
        <taxon>Eukaryota</taxon>
        <taxon>Fungi</taxon>
        <taxon>Dikarya</taxon>
        <taxon>Ascomycota</taxon>
        <taxon>Pezizomycotina</taxon>
        <taxon>Leotiomycetes</taxon>
        <taxon>Helotiales</taxon>
        <taxon>Mollisiaceae</taxon>
        <taxon>Phialocephala</taxon>
        <taxon>Phialocephala fortinii species complex</taxon>
    </lineage>
</organism>
<keyword evidence="3 4" id="KW-0408">Iron</keyword>
<keyword evidence="5" id="KW-0560">Oxidoreductase</keyword>
<comment type="cofactor">
    <cofactor evidence="1 4">
        <name>heme</name>
        <dbReference type="ChEBI" id="CHEBI:30413"/>
    </cofactor>
</comment>
<keyword evidence="6" id="KW-1133">Transmembrane helix</keyword>
<dbReference type="PANTHER" id="PTHR24305:SF152">
    <property type="entry name" value="P450, PUTATIVE (EUROFUNG)-RELATED"/>
    <property type="match status" value="1"/>
</dbReference>
<evidence type="ECO:0000256" key="2">
    <source>
        <dbReference type="ARBA" id="ARBA00022723"/>
    </source>
</evidence>
<dbReference type="GO" id="GO:0005506">
    <property type="term" value="F:iron ion binding"/>
    <property type="evidence" value="ECO:0007669"/>
    <property type="project" value="InterPro"/>
</dbReference>
<feature type="transmembrane region" description="Helical" evidence="6">
    <location>
        <begin position="6"/>
        <end position="27"/>
    </location>
</feature>
<keyword evidence="4 5" id="KW-0349">Heme</keyword>
<comment type="similarity">
    <text evidence="5">Belongs to the cytochrome P450 family.</text>
</comment>
<dbReference type="OrthoDB" id="3945418at2759"/>
<protein>
    <submittedName>
        <fullName evidence="7">Related to trichodiene oxygenase [cytochrome P450]</fullName>
    </submittedName>
</protein>
<reference evidence="7 8" key="1">
    <citation type="submission" date="2016-03" db="EMBL/GenBank/DDBJ databases">
        <authorList>
            <person name="Ploux O."/>
        </authorList>
    </citation>
    <scope>NUCLEOTIDE SEQUENCE [LARGE SCALE GENOMIC DNA]</scope>
    <source>
        <strain evidence="7 8">UAMH 11012</strain>
    </source>
</reference>
<dbReference type="SUPFAM" id="SSF48264">
    <property type="entry name" value="Cytochrome P450"/>
    <property type="match status" value="1"/>
</dbReference>
<dbReference type="EMBL" id="FJOG01000113">
    <property type="protein sequence ID" value="CZR70245.1"/>
    <property type="molecule type" value="Genomic_DNA"/>
</dbReference>
<dbReference type="InterPro" id="IPR050121">
    <property type="entry name" value="Cytochrome_P450_monoxygenase"/>
</dbReference>
<dbReference type="InterPro" id="IPR002401">
    <property type="entry name" value="Cyt_P450_E_grp-I"/>
</dbReference>
<dbReference type="Gene3D" id="1.10.630.10">
    <property type="entry name" value="Cytochrome P450"/>
    <property type="match status" value="1"/>
</dbReference>
<evidence type="ECO:0000313" key="8">
    <source>
        <dbReference type="Proteomes" id="UP000184330"/>
    </source>
</evidence>
<keyword evidence="6" id="KW-0472">Membrane</keyword>
<sequence>MEALEGYSTTFLIGCSLVLFAIGHRIYKVFYDLYLHPLAGIPGPKLAAITYLYQTYYSLFVGGSRFYIQVGKLHEKYGPVVRITPDEVHLSDPDNYDSIYYIGSRYAKAEPYYSSMSCGYSGFTTMSNEEHRIKRARLNPFFSKKKVISYEDMVQSNAKKLCDLVAKKFEAGQAMDLHHGYRAVSVDVITDIAFNQCYNLLDREDIGEEFFTLFEKIGSTMWVFQQWPLVMKLSNSLPPKYAGKMNESLAQVFRIQQHCSDKIAGVKADIAAGNKSAARQTIFHDLLTPDPEQGWVVPPDEHLRDEAFAILGAAADTTGNAMNFATIEVTNDPVMYKRLCAELREAFPDPNTKLDYLTLEKLPFLTGVIKEAIRLSFGSPGKLTRVVPEGGATFNNHFLPAGSFVSMGTWELHHNEEYFPNATKFDPDRWADPANVKHMEKAYVPFGRGSRMCVGINLAYAELYVVLGQMFRRFDNMKPNELRPEDRIYNDYISARVPLTATRFHVSAGEKVG</sequence>
<dbReference type="PRINTS" id="PR00385">
    <property type="entry name" value="P450"/>
</dbReference>